<keyword evidence="2" id="KW-1185">Reference proteome</keyword>
<dbReference type="EMBL" id="JABWDY010036034">
    <property type="protein sequence ID" value="KAF5181523.1"/>
    <property type="molecule type" value="Genomic_DNA"/>
</dbReference>
<sequence length="75" mass="8792">MNMNVKGEETLKRKVLVNIWVVILLVLESIWGQPFKDEQHSEVVHSGRGVVTCQYWKQWVLTTLEIMEEGKPNRL</sequence>
<organism evidence="1 2">
    <name type="scientific">Thalictrum thalictroides</name>
    <name type="common">Rue-anemone</name>
    <name type="synonym">Anemone thalictroides</name>
    <dbReference type="NCBI Taxonomy" id="46969"/>
    <lineage>
        <taxon>Eukaryota</taxon>
        <taxon>Viridiplantae</taxon>
        <taxon>Streptophyta</taxon>
        <taxon>Embryophyta</taxon>
        <taxon>Tracheophyta</taxon>
        <taxon>Spermatophyta</taxon>
        <taxon>Magnoliopsida</taxon>
        <taxon>Ranunculales</taxon>
        <taxon>Ranunculaceae</taxon>
        <taxon>Thalictroideae</taxon>
        <taxon>Thalictrum</taxon>
    </lineage>
</organism>
<evidence type="ECO:0000313" key="2">
    <source>
        <dbReference type="Proteomes" id="UP000554482"/>
    </source>
</evidence>
<name>A0A7J6V989_THATH</name>
<protein>
    <submittedName>
        <fullName evidence="1">Uncharacterized protein</fullName>
    </submittedName>
</protein>
<proteinExistence type="predicted"/>
<gene>
    <name evidence="1" type="ORF">FRX31_028889</name>
</gene>
<reference evidence="1 2" key="1">
    <citation type="submission" date="2020-06" db="EMBL/GenBank/DDBJ databases">
        <title>Transcriptomic and genomic resources for Thalictrum thalictroides and T. hernandezii: Facilitating candidate gene discovery in an emerging model plant lineage.</title>
        <authorList>
            <person name="Arias T."/>
            <person name="Riano-Pachon D.M."/>
            <person name="Di Stilio V.S."/>
        </authorList>
    </citation>
    <scope>NUCLEOTIDE SEQUENCE [LARGE SCALE GENOMIC DNA]</scope>
    <source>
        <strain evidence="2">cv. WT478/WT964</strain>
        <tissue evidence="1">Leaves</tissue>
    </source>
</reference>
<dbReference type="AlphaFoldDB" id="A0A7J6V989"/>
<dbReference type="Proteomes" id="UP000554482">
    <property type="component" value="Unassembled WGS sequence"/>
</dbReference>
<comment type="caution">
    <text evidence="1">The sequence shown here is derived from an EMBL/GenBank/DDBJ whole genome shotgun (WGS) entry which is preliminary data.</text>
</comment>
<accession>A0A7J6V989</accession>
<evidence type="ECO:0000313" key="1">
    <source>
        <dbReference type="EMBL" id="KAF5181523.1"/>
    </source>
</evidence>